<dbReference type="InterPro" id="IPR005312">
    <property type="entry name" value="DUF1759"/>
</dbReference>
<dbReference type="PANTHER" id="PTHR22954:SF3">
    <property type="entry name" value="PROTEIN CBG08539"/>
    <property type="match status" value="1"/>
</dbReference>
<dbReference type="RefSeq" id="XP_024868252.1">
    <property type="nucleotide sequence ID" value="XM_025012484.1"/>
</dbReference>
<gene>
    <name evidence="2" type="primary">LOC112452345</name>
</gene>
<dbReference type="Proteomes" id="UP000504618">
    <property type="component" value="Unplaced"/>
</dbReference>
<dbReference type="OrthoDB" id="7701561at2759"/>
<dbReference type="PANTHER" id="PTHR22954">
    <property type="entry name" value="RETROVIRAL PROTEASE-RELATED"/>
    <property type="match status" value="1"/>
</dbReference>
<sequence length="259" mass="29828">MAEAQADVAASLKSLIQKRGQIKSQCTRFSSYLDGLDVRNTSIVELRQRLHKFNETWDNFDRIQTEIEEIQVSPDDARNHDEEKRSFEERYFAITSELETMIESKMGSAAHNLNQVPRNLREGTPATQGSIFTNDHLKLPRVNLPTFSSAFQEWIPFRNMFQSMIDQNATLPNIQKMQYLLAALSGEALDVIGSLDVADENYVEAWEMLKERYDDSGFIVQKHIKALFEIPAIVKENHILLRRFLDSVLKHLRALKALD</sequence>
<dbReference type="GeneID" id="112452345"/>
<protein>
    <submittedName>
        <fullName evidence="2">Uncharacterized protein LOC112452345</fullName>
    </submittedName>
</protein>
<keyword evidence="1" id="KW-1185">Reference proteome</keyword>
<dbReference type="AlphaFoldDB" id="A0A6J1PFD2"/>
<dbReference type="Pfam" id="PF03564">
    <property type="entry name" value="DUF1759"/>
    <property type="match status" value="1"/>
</dbReference>
<evidence type="ECO:0000313" key="1">
    <source>
        <dbReference type="Proteomes" id="UP000504618"/>
    </source>
</evidence>
<proteinExistence type="predicted"/>
<accession>A0A6J1PFD2</accession>
<name>A0A6J1PFD2_9HYME</name>
<organism evidence="1 2">
    <name type="scientific">Temnothorax curvispinosus</name>
    <dbReference type="NCBI Taxonomy" id="300111"/>
    <lineage>
        <taxon>Eukaryota</taxon>
        <taxon>Metazoa</taxon>
        <taxon>Ecdysozoa</taxon>
        <taxon>Arthropoda</taxon>
        <taxon>Hexapoda</taxon>
        <taxon>Insecta</taxon>
        <taxon>Pterygota</taxon>
        <taxon>Neoptera</taxon>
        <taxon>Endopterygota</taxon>
        <taxon>Hymenoptera</taxon>
        <taxon>Apocrita</taxon>
        <taxon>Aculeata</taxon>
        <taxon>Formicoidea</taxon>
        <taxon>Formicidae</taxon>
        <taxon>Myrmicinae</taxon>
        <taxon>Temnothorax</taxon>
    </lineage>
</organism>
<reference evidence="2" key="1">
    <citation type="submission" date="2025-08" db="UniProtKB">
        <authorList>
            <consortium name="RefSeq"/>
        </authorList>
    </citation>
    <scope>IDENTIFICATION</scope>
    <source>
        <tissue evidence="2">Whole body</tissue>
    </source>
</reference>
<evidence type="ECO:0000313" key="2">
    <source>
        <dbReference type="RefSeq" id="XP_024868252.1"/>
    </source>
</evidence>